<keyword evidence="2" id="KW-1185">Reference proteome</keyword>
<dbReference type="EMBL" id="CAWUPB010001160">
    <property type="protein sequence ID" value="CAK7340868.1"/>
    <property type="molecule type" value="Genomic_DNA"/>
</dbReference>
<name>A0AAV1RZ43_9ROSI</name>
<organism evidence="1 2">
    <name type="scientific">Dovyalis caffra</name>
    <dbReference type="NCBI Taxonomy" id="77055"/>
    <lineage>
        <taxon>Eukaryota</taxon>
        <taxon>Viridiplantae</taxon>
        <taxon>Streptophyta</taxon>
        <taxon>Embryophyta</taxon>
        <taxon>Tracheophyta</taxon>
        <taxon>Spermatophyta</taxon>
        <taxon>Magnoliopsida</taxon>
        <taxon>eudicotyledons</taxon>
        <taxon>Gunneridae</taxon>
        <taxon>Pentapetalae</taxon>
        <taxon>rosids</taxon>
        <taxon>fabids</taxon>
        <taxon>Malpighiales</taxon>
        <taxon>Salicaceae</taxon>
        <taxon>Flacourtieae</taxon>
        <taxon>Dovyalis</taxon>
    </lineage>
</organism>
<dbReference type="AlphaFoldDB" id="A0AAV1RZ43"/>
<dbReference type="Proteomes" id="UP001314170">
    <property type="component" value="Unassembled WGS sequence"/>
</dbReference>
<protein>
    <submittedName>
        <fullName evidence="1">Uncharacterized protein</fullName>
    </submittedName>
</protein>
<gene>
    <name evidence="1" type="ORF">DCAF_LOCUS15957</name>
</gene>
<proteinExistence type="predicted"/>
<sequence length="82" mass="9405">MDADKTSAYNIQARLFSNPHLPPGSLGWSLIVEILDYLGTCFAGEPGRFLRDRMEKHNPHFISRKVSGFVLWTSWEQVLVQQ</sequence>
<comment type="caution">
    <text evidence="1">The sequence shown here is derived from an EMBL/GenBank/DDBJ whole genome shotgun (WGS) entry which is preliminary data.</text>
</comment>
<evidence type="ECO:0000313" key="1">
    <source>
        <dbReference type="EMBL" id="CAK7340868.1"/>
    </source>
</evidence>
<reference evidence="1 2" key="1">
    <citation type="submission" date="2024-01" db="EMBL/GenBank/DDBJ databases">
        <authorList>
            <person name="Waweru B."/>
        </authorList>
    </citation>
    <scope>NUCLEOTIDE SEQUENCE [LARGE SCALE GENOMIC DNA]</scope>
</reference>
<accession>A0AAV1RZ43</accession>
<evidence type="ECO:0000313" key="2">
    <source>
        <dbReference type="Proteomes" id="UP001314170"/>
    </source>
</evidence>